<evidence type="ECO:0000256" key="2">
    <source>
        <dbReference type="PIRSR" id="PIRSR605502-1"/>
    </source>
</evidence>
<sequence>MGYDLRERALGAYLGLAIGDALGATVEFMSPTEIREEYGVHRNMTGGGWLHLRPGQVTDDTQMCLVLGRSILADEQWSVTRFAEGMVQWLRSHPVDVGNTCRRGIRRFMLNGSTAAEPAEWDAGNGACVRNLPAVLATLSAPATFRRISVEQAHLTHHHPLSDVATLTLGEMLRCALRGEGVSSVRRLADALVARYPEFAFKEIPQAPTPYIVDTVRAVLYALLHTDNFKDCLIAVVNQGGDADTTGALAGMLAGGLYGTYGLPGTWLQRLDPAVQKEIAAQVDQLLIRGERTDHEQLPASMPPRIVFYEKPGCANNARQIALLRAAGCVVEVHDLLQTAWTAETLRPYFSDRPVAEWFNPASPRVKSGEIVPEAFTEAGALAAMLLDPLLIRRPLMEAGDAKIAGFSEDQLRRWTSASLDVYAEGTGAATDSCRRSVPCPSVRQASNLTKTPAASSHANAS</sequence>
<dbReference type="PROSITE" id="PS51353">
    <property type="entry name" value="ARSC"/>
    <property type="match status" value="1"/>
</dbReference>
<accession>A0A2W1K471</accession>
<dbReference type="PANTHER" id="PTHR16222">
    <property type="entry name" value="ADP-RIBOSYLGLYCOHYDROLASE"/>
    <property type="match status" value="1"/>
</dbReference>
<gene>
    <name evidence="4" type="primary">draG</name>
    <name evidence="4" type="ORF">DN052_00780</name>
</gene>
<name>A0A2W1K471_ACIFR</name>
<dbReference type="InterPro" id="IPR050792">
    <property type="entry name" value="ADP-ribosylglycohydrolase"/>
</dbReference>
<evidence type="ECO:0000256" key="1">
    <source>
        <dbReference type="ARBA" id="ARBA00007198"/>
    </source>
</evidence>
<dbReference type="AlphaFoldDB" id="A0A2W1K471"/>
<feature type="binding site" evidence="2">
    <location>
        <position position="245"/>
    </location>
    <ligand>
        <name>Mg(2+)</name>
        <dbReference type="ChEBI" id="CHEBI:18420"/>
        <label>1</label>
    </ligand>
</feature>
<dbReference type="Gene3D" id="3.40.30.10">
    <property type="entry name" value="Glutaredoxin"/>
    <property type="match status" value="1"/>
</dbReference>
<dbReference type="InterPro" id="IPR006503">
    <property type="entry name" value="Nase-assoc"/>
</dbReference>
<dbReference type="Gene3D" id="1.10.4080.10">
    <property type="entry name" value="ADP-ribosylation/Crystallin J1"/>
    <property type="match status" value="1"/>
</dbReference>
<dbReference type="InterPro" id="IPR036705">
    <property type="entry name" value="Ribosyl_crysJ1_sf"/>
</dbReference>
<dbReference type="InterPro" id="IPR005502">
    <property type="entry name" value="Ribosyl_crysJ1"/>
</dbReference>
<dbReference type="NCBIfam" id="TIGR02662">
    <property type="entry name" value="dinitro_DRAG"/>
    <property type="match status" value="1"/>
</dbReference>
<dbReference type="GeneID" id="65280744"/>
<comment type="cofactor">
    <cofactor evidence="2">
        <name>Mg(2+)</name>
        <dbReference type="ChEBI" id="CHEBI:18420"/>
    </cofactor>
    <text evidence="2">Binds 2 magnesium ions per subunit.</text>
</comment>
<dbReference type="NCBIfam" id="TIGR01616">
    <property type="entry name" value="nitro_assoc"/>
    <property type="match status" value="1"/>
</dbReference>
<feature type="binding site" evidence="2">
    <location>
        <position position="60"/>
    </location>
    <ligand>
        <name>Mg(2+)</name>
        <dbReference type="ChEBI" id="CHEBI:18420"/>
        <label>1</label>
    </ligand>
</feature>
<dbReference type="OrthoDB" id="9798107at2"/>
<dbReference type="Pfam" id="PF03747">
    <property type="entry name" value="ADP_ribosyl_GH"/>
    <property type="match status" value="1"/>
</dbReference>
<evidence type="ECO:0000313" key="4">
    <source>
        <dbReference type="EMBL" id="PZD81648.1"/>
    </source>
</evidence>
<dbReference type="EMBL" id="QKQP01000001">
    <property type="protein sequence ID" value="PZD81648.1"/>
    <property type="molecule type" value="Genomic_DNA"/>
</dbReference>
<feature type="binding site" evidence="2">
    <location>
        <position position="59"/>
    </location>
    <ligand>
        <name>Mg(2+)</name>
        <dbReference type="ChEBI" id="CHEBI:18420"/>
        <label>1</label>
    </ligand>
</feature>
<dbReference type="InterPro" id="IPR006660">
    <property type="entry name" value="Arsenate_reductase-like"/>
</dbReference>
<proteinExistence type="inferred from homology"/>
<evidence type="ECO:0000256" key="3">
    <source>
        <dbReference type="PROSITE-ProRule" id="PRU01282"/>
    </source>
</evidence>
<keyword evidence="4" id="KW-0378">Hydrolase</keyword>
<dbReference type="InterPro" id="IPR013479">
    <property type="entry name" value="ADP-ribosyl_diN_reduct_hydro"/>
</dbReference>
<protein>
    <submittedName>
        <fullName evidence="4">ADP-ribosyl-[dinitrogen reductase] hydrolase</fullName>
    </submittedName>
</protein>
<dbReference type="Proteomes" id="UP000248886">
    <property type="component" value="Unassembled WGS sequence"/>
</dbReference>
<keyword evidence="2" id="KW-0460">Magnesium</keyword>
<dbReference type="CDD" id="cd03033">
    <property type="entry name" value="ArsC_15kD"/>
    <property type="match status" value="1"/>
</dbReference>
<dbReference type="InterPro" id="IPR036249">
    <property type="entry name" value="Thioredoxin-like_sf"/>
</dbReference>
<dbReference type="GO" id="GO:0046872">
    <property type="term" value="F:metal ion binding"/>
    <property type="evidence" value="ECO:0007669"/>
    <property type="project" value="UniProtKB-KW"/>
</dbReference>
<comment type="caution">
    <text evidence="4">The sequence shown here is derived from an EMBL/GenBank/DDBJ whole genome shotgun (WGS) entry which is preliminary data.</text>
</comment>
<dbReference type="SUPFAM" id="SSF52833">
    <property type="entry name" value="Thioredoxin-like"/>
    <property type="match status" value="1"/>
</dbReference>
<comment type="similarity">
    <text evidence="1 3">Belongs to the ArsC family.</text>
</comment>
<dbReference type="RefSeq" id="WP_009567497.1">
    <property type="nucleotide sequence ID" value="NZ_AP025160.1"/>
</dbReference>
<dbReference type="SUPFAM" id="SSF101478">
    <property type="entry name" value="ADP-ribosylglycohydrolase"/>
    <property type="match status" value="1"/>
</dbReference>
<organism evidence="4 5">
    <name type="scientific">Acidithiobacillus ferrooxidans</name>
    <name type="common">Thiobacillus ferrooxidans</name>
    <dbReference type="NCBI Taxonomy" id="920"/>
    <lineage>
        <taxon>Bacteria</taxon>
        <taxon>Pseudomonadati</taxon>
        <taxon>Pseudomonadota</taxon>
        <taxon>Acidithiobacillia</taxon>
        <taxon>Acidithiobacillales</taxon>
        <taxon>Acidithiobacillaceae</taxon>
        <taxon>Acidithiobacillus</taxon>
    </lineage>
</organism>
<feature type="binding site" evidence="2">
    <location>
        <position position="242"/>
    </location>
    <ligand>
        <name>Mg(2+)</name>
        <dbReference type="ChEBI" id="CHEBI:18420"/>
        <label>1</label>
    </ligand>
</feature>
<dbReference type="GO" id="GO:0016787">
    <property type="term" value="F:hydrolase activity"/>
    <property type="evidence" value="ECO:0007669"/>
    <property type="project" value="UniProtKB-KW"/>
</dbReference>
<reference evidence="4 5" key="1">
    <citation type="submission" date="2018-06" db="EMBL/GenBank/DDBJ databases">
        <title>Draft sequence of Acidithiobacillus ferrooxidans CCM 4253.</title>
        <authorList>
            <person name="Moya-Beltran A."/>
            <person name="Castro M."/>
            <person name="Covarrubias P.C."/>
            <person name="Issotta F."/>
            <person name="Janiczek O."/>
            <person name="Mandl M."/>
            <person name="Kucera J."/>
            <person name="Quatrini R."/>
        </authorList>
    </citation>
    <scope>NUCLEOTIDE SEQUENCE [LARGE SCALE GENOMIC DNA]</scope>
    <source>
        <strain evidence="4 5">CCM 4253</strain>
    </source>
</reference>
<dbReference type="PANTHER" id="PTHR16222:SF12">
    <property type="entry name" value="ADP-RIBOSYLGLYCOHYDROLASE-RELATED"/>
    <property type="match status" value="1"/>
</dbReference>
<keyword evidence="2" id="KW-0479">Metal-binding</keyword>
<feature type="binding site" evidence="2">
    <location>
        <position position="58"/>
    </location>
    <ligand>
        <name>Mg(2+)</name>
        <dbReference type="ChEBI" id="CHEBI:18420"/>
        <label>1</label>
    </ligand>
</feature>
<dbReference type="OMA" id="PGTWTDD"/>
<evidence type="ECO:0000313" key="5">
    <source>
        <dbReference type="Proteomes" id="UP000248886"/>
    </source>
</evidence>
<feature type="binding site" evidence="2">
    <location>
        <position position="244"/>
    </location>
    <ligand>
        <name>Mg(2+)</name>
        <dbReference type="ChEBI" id="CHEBI:18420"/>
        <label>1</label>
    </ligand>
</feature>